<dbReference type="EMBL" id="RHHQ01000022">
    <property type="protein sequence ID" value="RNB81542.1"/>
    <property type="molecule type" value="Genomic_DNA"/>
</dbReference>
<feature type="non-terminal residue" evidence="1">
    <location>
        <position position="1"/>
    </location>
</feature>
<sequence>RLYRQPEEAESLFFSFLEIKLKHSSELYVLLEEYDFRGAGRKQETKKDKNCAIIPQFTILW</sequence>
<protein>
    <submittedName>
        <fullName evidence="1">Uncharacterized protein</fullName>
    </submittedName>
</protein>
<keyword evidence="2" id="KW-1185">Reference proteome</keyword>
<gene>
    <name evidence="1" type="ORF">EDM56_24790</name>
</gene>
<organism evidence="1 2">
    <name type="scientific">Brevibacillus fluminis</name>
    <dbReference type="NCBI Taxonomy" id="511487"/>
    <lineage>
        <taxon>Bacteria</taxon>
        <taxon>Bacillati</taxon>
        <taxon>Bacillota</taxon>
        <taxon>Bacilli</taxon>
        <taxon>Bacillales</taxon>
        <taxon>Paenibacillaceae</taxon>
        <taxon>Brevibacillus</taxon>
    </lineage>
</organism>
<reference evidence="1 2" key="1">
    <citation type="submission" date="2018-10" db="EMBL/GenBank/DDBJ databases">
        <title>Phylogenomics of Brevibacillus.</title>
        <authorList>
            <person name="Dunlap C."/>
        </authorList>
    </citation>
    <scope>NUCLEOTIDE SEQUENCE [LARGE SCALE GENOMIC DNA]</scope>
    <source>
        <strain evidence="1 2">JCM 15716</strain>
    </source>
</reference>
<dbReference type="RefSeq" id="WP_221176003.1">
    <property type="nucleotide sequence ID" value="NZ_RHHQ01000022.1"/>
</dbReference>
<comment type="caution">
    <text evidence="1">The sequence shown here is derived from an EMBL/GenBank/DDBJ whole genome shotgun (WGS) entry which is preliminary data.</text>
</comment>
<evidence type="ECO:0000313" key="1">
    <source>
        <dbReference type="EMBL" id="RNB81542.1"/>
    </source>
</evidence>
<name>A0A3M8D0I9_9BACL</name>
<proteinExistence type="predicted"/>
<dbReference type="AlphaFoldDB" id="A0A3M8D0I9"/>
<evidence type="ECO:0000313" key="2">
    <source>
        <dbReference type="Proteomes" id="UP000271031"/>
    </source>
</evidence>
<accession>A0A3M8D0I9</accession>
<dbReference type="Proteomes" id="UP000271031">
    <property type="component" value="Unassembled WGS sequence"/>
</dbReference>